<dbReference type="GO" id="GO:0006099">
    <property type="term" value="P:tricarboxylic acid cycle"/>
    <property type="evidence" value="ECO:0007669"/>
    <property type="project" value="UniProtKB-KW"/>
</dbReference>
<comment type="similarity">
    <text evidence="1">Belongs to the LDH/MDH superfamily. MDH type 2 family.</text>
</comment>
<dbReference type="GO" id="GO:0030060">
    <property type="term" value="F:L-malate dehydrogenase (NAD+) activity"/>
    <property type="evidence" value="ECO:0007669"/>
    <property type="project" value="UniProtKB-EC"/>
</dbReference>
<dbReference type="InterPro" id="IPR001252">
    <property type="entry name" value="Malate_DH_AS"/>
</dbReference>
<dbReference type="Proteomes" id="UP000189703">
    <property type="component" value="Unplaced"/>
</dbReference>
<accession>A0A1U8AVM0</accession>
<dbReference type="Gene3D" id="3.40.50.720">
    <property type="entry name" value="NAD(P)-binding Rossmann-like Domain"/>
    <property type="match status" value="1"/>
</dbReference>
<evidence type="ECO:0000256" key="4">
    <source>
        <dbReference type="RuleBase" id="RU003405"/>
    </source>
</evidence>
<evidence type="ECO:0000256" key="2">
    <source>
        <dbReference type="ARBA" id="ARBA00023002"/>
    </source>
</evidence>
<dbReference type="AlphaFoldDB" id="A0A1U8AVM0"/>
<dbReference type="InterPro" id="IPR022383">
    <property type="entry name" value="Lactate/malate_DH_C"/>
</dbReference>
<gene>
    <name evidence="8" type="primary">LOC104604574</name>
</gene>
<feature type="domain" description="Lactate/malate dehydrogenase N-terminal" evidence="5">
    <location>
        <begin position="94"/>
        <end position="242"/>
    </location>
</feature>
<evidence type="ECO:0000259" key="5">
    <source>
        <dbReference type="Pfam" id="PF00056"/>
    </source>
</evidence>
<evidence type="ECO:0000256" key="1">
    <source>
        <dbReference type="ARBA" id="ARBA00009613"/>
    </source>
</evidence>
<dbReference type="InterPro" id="IPR010945">
    <property type="entry name" value="Malate_DH_type2"/>
</dbReference>
<dbReference type="Gene3D" id="3.90.110.10">
    <property type="entry name" value="Lactate dehydrogenase/glycoside hydrolase, family 4, C-terminal"/>
    <property type="match status" value="1"/>
</dbReference>
<dbReference type="Pfam" id="PF02866">
    <property type="entry name" value="Ldh_1_C"/>
    <property type="match status" value="1"/>
</dbReference>
<name>A0A1U8AVM0_NELNU</name>
<dbReference type="PROSITE" id="PS00068">
    <property type="entry name" value="MDH"/>
    <property type="match status" value="1"/>
</dbReference>
<dbReference type="GeneID" id="104604574"/>
<dbReference type="OrthoDB" id="4069699at2759"/>
<dbReference type="InterPro" id="IPR015955">
    <property type="entry name" value="Lactate_DH/Glyco_Ohase_4_C"/>
</dbReference>
<sequence length="372" mass="40865">MALTELSPSYTTRFPSSQLALVSTRLYSHRRLALRPPSRARNAKVLCSIAPNEVKAPVTPQVNQTENKTDCFGVFCLTYDLKADEETKSWKKLIKIAVSGAAGMISNHLLFKLASGEVFGPDQPISLKLLGSERSLQALEGVAMELEDSLYPLLREVSIGIDPYEVFQDVEWALLIGAKPRGPGMERADLLDINGQIFAEQGKALNAVASRSVKVIIVGNPCNTNALICLKNAPDIPAKNFHALTRLDENRAKCQLALKAGVFYDKVSNMTIWGNHSTTQVPDFLNARINGIPVTEVIKDTDWLEKEFTEKVQKRGGVLIQKWGRSSAASTAVSIVDAIKSLITLTPKGDWFSSGHNSRFTPMEILMVLSKI</sequence>
<dbReference type="SUPFAM" id="SSF51735">
    <property type="entry name" value="NAD(P)-binding Rossmann-fold domains"/>
    <property type="match status" value="1"/>
</dbReference>
<dbReference type="PANTHER" id="PTHR23382">
    <property type="entry name" value="MALATE DEHYDROGENASE"/>
    <property type="match status" value="1"/>
</dbReference>
<evidence type="ECO:0000256" key="3">
    <source>
        <dbReference type="RuleBase" id="RU003369"/>
    </source>
</evidence>
<keyword evidence="4" id="KW-0520">NAD</keyword>
<dbReference type="InterPro" id="IPR036291">
    <property type="entry name" value="NAD(P)-bd_dom_sf"/>
</dbReference>
<dbReference type="NCBIfam" id="TIGR01759">
    <property type="entry name" value="MalateDH-SF1"/>
    <property type="match status" value="1"/>
</dbReference>
<dbReference type="RefSeq" id="XP_010267278.1">
    <property type="nucleotide sequence ID" value="XM_010268976.2"/>
</dbReference>
<keyword evidence="7" id="KW-1185">Reference proteome</keyword>
<keyword evidence="2 3" id="KW-0560">Oxidoreductase</keyword>
<dbReference type="EC" id="1.1.1.37" evidence="4"/>
<comment type="catalytic activity">
    <reaction evidence="4">
        <text>(S)-malate + NAD(+) = oxaloacetate + NADH + H(+)</text>
        <dbReference type="Rhea" id="RHEA:21432"/>
        <dbReference type="ChEBI" id="CHEBI:15378"/>
        <dbReference type="ChEBI" id="CHEBI:15589"/>
        <dbReference type="ChEBI" id="CHEBI:16452"/>
        <dbReference type="ChEBI" id="CHEBI:57540"/>
        <dbReference type="ChEBI" id="CHEBI:57945"/>
        <dbReference type="EC" id="1.1.1.37"/>
    </reaction>
</comment>
<dbReference type="Pfam" id="PF00056">
    <property type="entry name" value="Ldh_1_N"/>
    <property type="match status" value="1"/>
</dbReference>
<dbReference type="CDD" id="cd01338">
    <property type="entry name" value="MDH_chloroplast-like"/>
    <property type="match status" value="1"/>
</dbReference>
<organism evidence="7 8">
    <name type="scientific">Nelumbo nucifera</name>
    <name type="common">Sacred lotus</name>
    <dbReference type="NCBI Taxonomy" id="4432"/>
    <lineage>
        <taxon>Eukaryota</taxon>
        <taxon>Viridiplantae</taxon>
        <taxon>Streptophyta</taxon>
        <taxon>Embryophyta</taxon>
        <taxon>Tracheophyta</taxon>
        <taxon>Spermatophyta</taxon>
        <taxon>Magnoliopsida</taxon>
        <taxon>Proteales</taxon>
        <taxon>Nelumbonaceae</taxon>
        <taxon>Nelumbo</taxon>
    </lineage>
</organism>
<proteinExistence type="inferred from homology"/>
<dbReference type="SUPFAM" id="SSF56327">
    <property type="entry name" value="LDH C-terminal domain-like"/>
    <property type="match status" value="1"/>
</dbReference>
<keyword evidence="4" id="KW-0816">Tricarboxylic acid cycle</keyword>
<dbReference type="GO" id="GO:0006108">
    <property type="term" value="P:malate metabolic process"/>
    <property type="evidence" value="ECO:0007669"/>
    <property type="project" value="InterPro"/>
</dbReference>
<dbReference type="NCBIfam" id="NF003916">
    <property type="entry name" value="PRK05442.1"/>
    <property type="match status" value="1"/>
</dbReference>
<protein>
    <recommendedName>
        <fullName evidence="4">Malate dehydrogenase</fullName>
        <ecNumber evidence="4">1.1.1.37</ecNumber>
    </recommendedName>
</protein>
<dbReference type="InterPro" id="IPR001236">
    <property type="entry name" value="Lactate/malate_DH_N"/>
</dbReference>
<feature type="domain" description="Lactate/malate dehydrogenase C-terminal" evidence="6">
    <location>
        <begin position="245"/>
        <end position="355"/>
    </location>
</feature>
<reference evidence="8" key="1">
    <citation type="submission" date="2025-08" db="UniProtKB">
        <authorList>
            <consortium name="RefSeq"/>
        </authorList>
    </citation>
    <scope>IDENTIFICATION</scope>
</reference>
<evidence type="ECO:0000259" key="6">
    <source>
        <dbReference type="Pfam" id="PF02866"/>
    </source>
</evidence>
<evidence type="ECO:0000313" key="8">
    <source>
        <dbReference type="RefSeq" id="XP_010267278.1"/>
    </source>
</evidence>
<dbReference type="FunFam" id="3.40.50.720:FF:000144">
    <property type="entry name" value="Malate dehydrogenase [NADP]"/>
    <property type="match status" value="1"/>
</dbReference>
<evidence type="ECO:0000313" key="7">
    <source>
        <dbReference type="Proteomes" id="UP000189703"/>
    </source>
</evidence>